<dbReference type="Gene3D" id="3.40.605.10">
    <property type="entry name" value="Aldehyde Dehydrogenase, Chain A, domain 1"/>
    <property type="match status" value="1"/>
</dbReference>
<feature type="domain" description="Aldehyde dehydrogenase" evidence="5">
    <location>
        <begin position="20"/>
        <end position="483"/>
    </location>
</feature>
<dbReference type="Gene3D" id="3.40.309.10">
    <property type="entry name" value="Aldehyde Dehydrogenase, Chain A, domain 2"/>
    <property type="match status" value="1"/>
</dbReference>
<dbReference type="AlphaFoldDB" id="G6XFZ0"/>
<dbReference type="InterPro" id="IPR029510">
    <property type="entry name" value="Ald_DH_CS_GLU"/>
</dbReference>
<dbReference type="InterPro" id="IPR016161">
    <property type="entry name" value="Ald_DH/histidinol_DH"/>
</dbReference>
<evidence type="ECO:0000256" key="4">
    <source>
        <dbReference type="RuleBase" id="RU003345"/>
    </source>
</evidence>
<dbReference type="PROSITE" id="PS00687">
    <property type="entry name" value="ALDEHYDE_DEHYDR_GLU"/>
    <property type="match status" value="1"/>
</dbReference>
<evidence type="ECO:0000256" key="3">
    <source>
        <dbReference type="PROSITE-ProRule" id="PRU10007"/>
    </source>
</evidence>
<dbReference type="FunFam" id="3.40.605.10:FF:000007">
    <property type="entry name" value="NAD/NADP-dependent betaine aldehyde dehydrogenase"/>
    <property type="match status" value="1"/>
</dbReference>
<dbReference type="NCBIfam" id="NF007497">
    <property type="entry name" value="PRK10090.1"/>
    <property type="match status" value="1"/>
</dbReference>
<dbReference type="FunFam" id="3.40.309.10:FF:000009">
    <property type="entry name" value="Aldehyde dehydrogenase A"/>
    <property type="match status" value="1"/>
</dbReference>
<reference evidence="6 7" key="1">
    <citation type="submission" date="2011-10" db="EMBL/GenBank/DDBJ databases">
        <title>Genome sequence of Gluconobacter morbifer G707, isolated from Drosophila gut.</title>
        <authorList>
            <person name="Lee W.-J."/>
            <person name="Kim E.-K."/>
        </authorList>
    </citation>
    <scope>NUCLEOTIDE SEQUENCE [LARGE SCALE GENOMIC DNA]</scope>
    <source>
        <strain evidence="6 7">G707</strain>
    </source>
</reference>
<dbReference type="eggNOG" id="COG1012">
    <property type="taxonomic scope" value="Bacteria"/>
</dbReference>
<dbReference type="GO" id="GO:0004777">
    <property type="term" value="F:succinate-semialdehyde dehydrogenase (NAD+) activity"/>
    <property type="evidence" value="ECO:0007669"/>
    <property type="project" value="TreeGrafter"/>
</dbReference>
<dbReference type="InterPro" id="IPR016160">
    <property type="entry name" value="Ald_DH_CS_CYS"/>
</dbReference>
<dbReference type="InterPro" id="IPR016162">
    <property type="entry name" value="Ald_DH_N"/>
</dbReference>
<comment type="similarity">
    <text evidence="1 4">Belongs to the aldehyde dehydrogenase family.</text>
</comment>
<dbReference type="EMBL" id="AGQV01000001">
    <property type="protein sequence ID" value="EHH69098.1"/>
    <property type="molecule type" value="Genomic_DNA"/>
</dbReference>
<dbReference type="Pfam" id="PF00171">
    <property type="entry name" value="Aldedh"/>
    <property type="match status" value="1"/>
</dbReference>
<name>G6XFZ0_9PROT</name>
<comment type="caution">
    <text evidence="6">The sequence shown here is derived from an EMBL/GenBank/DDBJ whole genome shotgun (WGS) entry which is preliminary data.</text>
</comment>
<evidence type="ECO:0000259" key="5">
    <source>
        <dbReference type="Pfam" id="PF00171"/>
    </source>
</evidence>
<dbReference type="InterPro" id="IPR050740">
    <property type="entry name" value="Aldehyde_DH_Superfamily"/>
</dbReference>
<accession>G6XFZ0</accession>
<sequence>MKTNGGSMTAKHDLFINGRWVAPKSGEWIDVENPATKQVIGQVARGTKADVDNAVSAAKAAFQSWSRKTATERSDYLYALRDLLQRDKDKLAATITAEMGKPLKEAAIEVDFAIGLLRFAAENTLRIQGEIIPGSTPDEKILIDRVPMGVIGAITAWNFPLALCTRKIGPAVAAGNTIVVKPHEMTPLVALQLAKLVEEAKFPNGVINIVTGDGKEVGVPLVADPDIRLITMTGSTPAGKKIMAAAAETLKEVRLELGGKAPFLVMEDADLEKAADAAVMARFNNAGQVCTCNERTYIHEAVYDQFVQKVRQKIEALKVGLPTDPQTDMGPKVSEAELEKVHEMVERAVKQGAKVELGGKRLTGGVYDKGYFYAPTLLTGVTQDMDIVHNEVFGPVMSLIKVKDFDQALSWANDCRYGLSAYLFTKELGRILRMTRELEFGEVYVNRPGGEAPQGFHHGYKESGLGGEDGQHGLEAYVETKTVYLNA</sequence>
<evidence type="ECO:0000256" key="2">
    <source>
        <dbReference type="ARBA" id="ARBA00023002"/>
    </source>
</evidence>
<proteinExistence type="inferred from homology"/>
<dbReference type="InterPro" id="IPR016163">
    <property type="entry name" value="Ald_DH_C"/>
</dbReference>
<dbReference type="GO" id="GO:0009450">
    <property type="term" value="P:gamma-aminobutyric acid catabolic process"/>
    <property type="evidence" value="ECO:0007669"/>
    <property type="project" value="TreeGrafter"/>
</dbReference>
<evidence type="ECO:0000256" key="1">
    <source>
        <dbReference type="ARBA" id="ARBA00009986"/>
    </source>
</evidence>
<dbReference type="InterPro" id="IPR015590">
    <property type="entry name" value="Aldehyde_DH_dom"/>
</dbReference>
<dbReference type="PANTHER" id="PTHR43353">
    <property type="entry name" value="SUCCINATE-SEMIALDEHYDE DEHYDROGENASE, MITOCHONDRIAL"/>
    <property type="match status" value="1"/>
</dbReference>
<dbReference type="CDD" id="cd07088">
    <property type="entry name" value="ALDH_LactADH-AldA"/>
    <property type="match status" value="1"/>
</dbReference>
<gene>
    <name evidence="6" type="ORF">GMO_04050</name>
</gene>
<dbReference type="Proteomes" id="UP000004949">
    <property type="component" value="Unassembled WGS sequence"/>
</dbReference>
<dbReference type="PATRIC" id="fig|1088869.3.peg.408"/>
<dbReference type="PROSITE" id="PS00070">
    <property type="entry name" value="ALDEHYDE_DEHYDR_CYS"/>
    <property type="match status" value="1"/>
</dbReference>
<organism evidence="6 7">
    <name type="scientific">Gluconobacter morbifer G707</name>
    <dbReference type="NCBI Taxonomy" id="1088869"/>
    <lineage>
        <taxon>Bacteria</taxon>
        <taxon>Pseudomonadati</taxon>
        <taxon>Pseudomonadota</taxon>
        <taxon>Alphaproteobacteria</taxon>
        <taxon>Acetobacterales</taxon>
        <taxon>Acetobacteraceae</taxon>
        <taxon>Gluconobacter</taxon>
    </lineage>
</organism>
<evidence type="ECO:0000313" key="7">
    <source>
        <dbReference type="Proteomes" id="UP000004949"/>
    </source>
</evidence>
<dbReference type="SUPFAM" id="SSF53720">
    <property type="entry name" value="ALDH-like"/>
    <property type="match status" value="1"/>
</dbReference>
<keyword evidence="2 4" id="KW-0560">Oxidoreductase</keyword>
<feature type="active site" evidence="3">
    <location>
        <position position="256"/>
    </location>
</feature>
<evidence type="ECO:0000313" key="6">
    <source>
        <dbReference type="EMBL" id="EHH69098.1"/>
    </source>
</evidence>
<dbReference type="PANTHER" id="PTHR43353:SF5">
    <property type="entry name" value="SUCCINATE-SEMIALDEHYDE DEHYDROGENASE, MITOCHONDRIAL"/>
    <property type="match status" value="1"/>
</dbReference>
<dbReference type="STRING" id="1088869.GMO_04050"/>
<protein>
    <submittedName>
        <fullName evidence="6">Aldehyde dehydrogenase</fullName>
    </submittedName>
</protein>
<keyword evidence="7" id="KW-1185">Reference proteome</keyword>